<evidence type="ECO:0000256" key="7">
    <source>
        <dbReference type="SAM" id="Phobius"/>
    </source>
</evidence>
<keyword evidence="7" id="KW-0472">Membrane</keyword>
<evidence type="ECO:0000313" key="9">
    <source>
        <dbReference type="EMBL" id="PRQ09645.1"/>
    </source>
</evidence>
<dbReference type="PANTHER" id="PTHR43289:SF6">
    <property type="entry name" value="SERINE_THREONINE-PROTEIN KINASE NEKL-3"/>
    <property type="match status" value="1"/>
</dbReference>
<dbReference type="Gene3D" id="3.30.200.20">
    <property type="entry name" value="Phosphorylase Kinase, domain 1"/>
    <property type="match status" value="1"/>
</dbReference>
<dbReference type="RefSeq" id="WP_181233065.1">
    <property type="nucleotide sequence ID" value="NZ_PVNL01000015.1"/>
</dbReference>
<dbReference type="EC" id="2.7.11.1" evidence="9"/>
<keyword evidence="7" id="KW-0812">Transmembrane</keyword>
<sequence length="871" mass="94934">MTTRAPAQANEQMTTGLSSPRAGTPAQTTDGGQRAVPTQLSWDGGRSLEAEVEFRSALVGLALLDEPEPVTIGRDQRYTIRHLLGRGAMGAVFFADDRVLRRPVAIKVMSRLLSNRHRSQDRLRREAWALALLDHPNVLSVYDVDTAASGELFIAMQYVAGHNLREWAEATKPTRAELISVFVAAGRGLAAAHEKGLVHRDFKPDNVLLQQDGRALVADFGLAGGAPLSSHQPAGPAHRGATTEASFMGTPAYMPPEQRRGEVVDARSDQYAFCVSLWELLVGERPTPQTVGERPRELPRWLYALLRRGLAEGMDDRHADMSTLVAALEHTPTRRRRYAWAVGAVGLGGVLVFGGVQLGSPPDPAPGRAAADPCAQAGLELERVWNPARKQALAARLRELDLDETGLAAQRVISSLDRAATQWRQDRVAACGQGVDPGCHERWLRRFDRRVELLSSLDPAAAPRISELLEPLHTRAYCDLVAVPLDSATDEALDRVELSEALADYDEALARGEQLWAGVQTRSSCTQSGVYSEEAAAVSYRLGHIHGERHDAKQALRWLDQSIVHALACANDSLLAAAHLRAAKISAVDDSALVSAARSLREAKAIMDRSGDLPEDLRVEYELTKGVVELNEGDYAKAAARLERVRTQLGEHPLLELEALINLGVAANGLEDRDMARAAWERARELGAGLPGNPPEIDIATLNYGLALAHADQQSRDAAGDVLSLVIASRHPSVRLRATTGLIELESNRGHAAEARRRAPGLLELARAHPEQPADDRAFALLWAGQVLADARDRRGLEALTEALAIFDEHLAQLPERVNCELSLAWNLLEFGEVELARQHHRRLLSLDPSLTRDLGPSLAEFGRALDHERG</sequence>
<protein>
    <submittedName>
        <fullName evidence="9">Serine/threonine-protein kinase PrkC</fullName>
        <ecNumber evidence="9">2.7.11.1</ecNumber>
    </submittedName>
</protein>
<proteinExistence type="predicted"/>
<dbReference type="InterPro" id="IPR011990">
    <property type="entry name" value="TPR-like_helical_dom_sf"/>
</dbReference>
<dbReference type="InterPro" id="IPR011009">
    <property type="entry name" value="Kinase-like_dom_sf"/>
</dbReference>
<evidence type="ECO:0000259" key="8">
    <source>
        <dbReference type="PROSITE" id="PS50011"/>
    </source>
</evidence>
<evidence type="ECO:0000256" key="6">
    <source>
        <dbReference type="SAM" id="MobiDB-lite"/>
    </source>
</evidence>
<feature type="compositionally biased region" description="Polar residues" evidence="6">
    <location>
        <begin position="1"/>
        <end position="18"/>
    </location>
</feature>
<dbReference type="InterPro" id="IPR000719">
    <property type="entry name" value="Prot_kinase_dom"/>
</dbReference>
<dbReference type="GO" id="GO:0004674">
    <property type="term" value="F:protein serine/threonine kinase activity"/>
    <property type="evidence" value="ECO:0007669"/>
    <property type="project" value="UniProtKB-EC"/>
</dbReference>
<dbReference type="GO" id="GO:0005524">
    <property type="term" value="F:ATP binding"/>
    <property type="evidence" value="ECO:0007669"/>
    <property type="project" value="UniProtKB-UniRule"/>
</dbReference>
<evidence type="ECO:0000256" key="3">
    <source>
        <dbReference type="ARBA" id="ARBA00022777"/>
    </source>
</evidence>
<feature type="domain" description="Protein kinase" evidence="8">
    <location>
        <begin position="78"/>
        <end position="347"/>
    </location>
</feature>
<dbReference type="InterPro" id="IPR017441">
    <property type="entry name" value="Protein_kinase_ATP_BS"/>
</dbReference>
<reference evidence="9 10" key="1">
    <citation type="submission" date="2018-03" db="EMBL/GenBank/DDBJ databases">
        <title>Draft Genome Sequences of the Obligatory Marine Myxobacteria Enhygromyxa salina SWB007.</title>
        <authorList>
            <person name="Poehlein A."/>
            <person name="Moghaddam J.A."/>
            <person name="Harms H."/>
            <person name="Alanjari M."/>
            <person name="Koenig G.M."/>
            <person name="Daniel R."/>
            <person name="Schaeberle T.F."/>
        </authorList>
    </citation>
    <scope>NUCLEOTIDE SEQUENCE [LARGE SCALE GENOMIC DNA]</scope>
    <source>
        <strain evidence="9 10">SWB007</strain>
    </source>
</reference>
<feature type="region of interest" description="Disordered" evidence="6">
    <location>
        <begin position="1"/>
        <end position="40"/>
    </location>
</feature>
<dbReference type="InterPro" id="IPR008271">
    <property type="entry name" value="Ser/Thr_kinase_AS"/>
</dbReference>
<keyword evidence="7" id="KW-1133">Transmembrane helix</keyword>
<organism evidence="9 10">
    <name type="scientific">Enhygromyxa salina</name>
    <dbReference type="NCBI Taxonomy" id="215803"/>
    <lineage>
        <taxon>Bacteria</taxon>
        <taxon>Pseudomonadati</taxon>
        <taxon>Myxococcota</taxon>
        <taxon>Polyangia</taxon>
        <taxon>Nannocystales</taxon>
        <taxon>Nannocystaceae</taxon>
        <taxon>Enhygromyxa</taxon>
    </lineage>
</organism>
<evidence type="ECO:0000256" key="1">
    <source>
        <dbReference type="ARBA" id="ARBA00022679"/>
    </source>
</evidence>
<feature type="transmembrane region" description="Helical" evidence="7">
    <location>
        <begin position="338"/>
        <end position="358"/>
    </location>
</feature>
<dbReference type="Proteomes" id="UP000238823">
    <property type="component" value="Unassembled WGS sequence"/>
</dbReference>
<dbReference type="Gene3D" id="1.25.40.10">
    <property type="entry name" value="Tetratricopeptide repeat domain"/>
    <property type="match status" value="1"/>
</dbReference>
<evidence type="ECO:0000256" key="4">
    <source>
        <dbReference type="ARBA" id="ARBA00022840"/>
    </source>
</evidence>
<dbReference type="PROSITE" id="PS00107">
    <property type="entry name" value="PROTEIN_KINASE_ATP"/>
    <property type="match status" value="1"/>
</dbReference>
<gene>
    <name evidence="9" type="primary">prkC_7</name>
    <name evidence="9" type="ORF">ENSA7_07070</name>
</gene>
<keyword evidence="3 9" id="KW-0418">Kinase</keyword>
<evidence type="ECO:0000313" key="10">
    <source>
        <dbReference type="Proteomes" id="UP000238823"/>
    </source>
</evidence>
<dbReference type="SUPFAM" id="SSF48452">
    <property type="entry name" value="TPR-like"/>
    <property type="match status" value="1"/>
</dbReference>
<name>A0A2S9YX19_9BACT</name>
<evidence type="ECO:0000256" key="2">
    <source>
        <dbReference type="ARBA" id="ARBA00022741"/>
    </source>
</evidence>
<evidence type="ECO:0000256" key="5">
    <source>
        <dbReference type="PROSITE-ProRule" id="PRU10141"/>
    </source>
</evidence>
<dbReference type="SMART" id="SM00028">
    <property type="entry name" value="TPR"/>
    <property type="match status" value="4"/>
</dbReference>
<dbReference type="Pfam" id="PF00069">
    <property type="entry name" value="Pkinase"/>
    <property type="match status" value="1"/>
</dbReference>
<dbReference type="EMBL" id="PVNL01000015">
    <property type="protein sequence ID" value="PRQ09645.1"/>
    <property type="molecule type" value="Genomic_DNA"/>
</dbReference>
<dbReference type="PROSITE" id="PS50011">
    <property type="entry name" value="PROTEIN_KINASE_DOM"/>
    <property type="match status" value="1"/>
</dbReference>
<dbReference type="PROSITE" id="PS00108">
    <property type="entry name" value="PROTEIN_KINASE_ST"/>
    <property type="match status" value="1"/>
</dbReference>
<feature type="compositionally biased region" description="Polar residues" evidence="6">
    <location>
        <begin position="25"/>
        <end position="40"/>
    </location>
</feature>
<dbReference type="InterPro" id="IPR019734">
    <property type="entry name" value="TPR_rpt"/>
</dbReference>
<dbReference type="Gene3D" id="1.10.510.10">
    <property type="entry name" value="Transferase(Phosphotransferase) domain 1"/>
    <property type="match status" value="1"/>
</dbReference>
<dbReference type="SUPFAM" id="SSF56112">
    <property type="entry name" value="Protein kinase-like (PK-like)"/>
    <property type="match status" value="1"/>
</dbReference>
<dbReference type="AlphaFoldDB" id="A0A2S9YX19"/>
<accession>A0A2S9YX19</accession>
<keyword evidence="4 5" id="KW-0067">ATP-binding</keyword>
<keyword evidence="1 9" id="KW-0808">Transferase</keyword>
<comment type="caution">
    <text evidence="9">The sequence shown here is derived from an EMBL/GenBank/DDBJ whole genome shotgun (WGS) entry which is preliminary data.</text>
</comment>
<dbReference type="PANTHER" id="PTHR43289">
    <property type="entry name" value="MITOGEN-ACTIVATED PROTEIN KINASE KINASE KINASE 20-RELATED"/>
    <property type="match status" value="1"/>
</dbReference>
<dbReference type="CDD" id="cd14014">
    <property type="entry name" value="STKc_PknB_like"/>
    <property type="match status" value="1"/>
</dbReference>
<feature type="binding site" evidence="5">
    <location>
        <position position="107"/>
    </location>
    <ligand>
        <name>ATP</name>
        <dbReference type="ChEBI" id="CHEBI:30616"/>
    </ligand>
</feature>
<keyword evidence="2 5" id="KW-0547">Nucleotide-binding</keyword>